<keyword evidence="2 7" id="KW-0689">Ribosomal protein</keyword>
<dbReference type="Proteomes" id="UP000222818">
    <property type="component" value="Unassembled WGS sequence"/>
</dbReference>
<keyword evidence="3" id="KW-0687">Ribonucleoprotein</keyword>
<keyword evidence="8" id="KW-1185">Reference proteome</keyword>
<evidence type="ECO:0000313" key="7">
    <source>
        <dbReference type="EMBL" id="PHN16214.1"/>
    </source>
</evidence>
<feature type="compositionally biased region" description="Low complexity" evidence="6">
    <location>
        <begin position="70"/>
        <end position="79"/>
    </location>
</feature>
<evidence type="ECO:0000256" key="1">
    <source>
        <dbReference type="ARBA" id="ARBA00010528"/>
    </source>
</evidence>
<dbReference type="GO" id="GO:0003735">
    <property type="term" value="F:structural constituent of ribosome"/>
    <property type="evidence" value="ECO:0007669"/>
    <property type="project" value="InterPro"/>
</dbReference>
<dbReference type="Pfam" id="PF00573">
    <property type="entry name" value="Ribosomal_L4"/>
    <property type="match status" value="1"/>
</dbReference>
<dbReference type="GO" id="GO:0005840">
    <property type="term" value="C:ribosome"/>
    <property type="evidence" value="ECO:0007669"/>
    <property type="project" value="UniProtKB-KW"/>
</dbReference>
<dbReference type="InterPro" id="IPR013005">
    <property type="entry name" value="Ribosomal_uL4-like"/>
</dbReference>
<dbReference type="NCBIfam" id="TIGR03953">
    <property type="entry name" value="rplD_bact"/>
    <property type="match status" value="1"/>
</dbReference>
<dbReference type="InterPro" id="IPR002136">
    <property type="entry name" value="Ribosomal_uL4"/>
</dbReference>
<dbReference type="GO" id="GO:1990904">
    <property type="term" value="C:ribonucleoprotein complex"/>
    <property type="evidence" value="ECO:0007669"/>
    <property type="project" value="UniProtKB-KW"/>
</dbReference>
<dbReference type="PANTHER" id="PTHR10746:SF6">
    <property type="entry name" value="LARGE RIBOSOMAL SUBUNIT PROTEIN UL4M"/>
    <property type="match status" value="1"/>
</dbReference>
<dbReference type="GO" id="GO:0006412">
    <property type="term" value="P:translation"/>
    <property type="evidence" value="ECO:0007669"/>
    <property type="project" value="InterPro"/>
</dbReference>
<evidence type="ECO:0000256" key="2">
    <source>
        <dbReference type="ARBA" id="ARBA00022980"/>
    </source>
</evidence>
<evidence type="ECO:0000256" key="5">
    <source>
        <dbReference type="ARBA" id="ARBA00035462"/>
    </source>
</evidence>
<comment type="similarity">
    <text evidence="1">Belongs to the universal ribosomal protein uL4 family.</text>
</comment>
<comment type="caution">
    <text evidence="7">The sequence shown here is derived from an EMBL/GenBank/DDBJ whole genome shotgun (WGS) entry which is preliminary data.</text>
</comment>
<evidence type="ECO:0000256" key="3">
    <source>
        <dbReference type="ARBA" id="ARBA00023274"/>
    </source>
</evidence>
<proteinExistence type="inferred from homology"/>
<dbReference type="OrthoDB" id="9803201at2"/>
<sequence length="215" mass="24355">MRLNILSFESGISYVGSVSLSDSIFALKPNNTLIHQVTTSYRSNSRIAQSVQKSRSSVKHSTRKPWVQKGSGRARAGMSSSPIWRGGGRAFPCSLYKRYSVKINKKAYKKALQYILSDFVTKDKLFIVNEVLVLSTKTRLTLTSNMYMNIAIQRPPRPVLIVVEKTEMNVEMYLVLRNVRGVSTMSYAEVNPYNLLLFNKAFFTLKGILKLQESL</sequence>
<dbReference type="PANTHER" id="PTHR10746">
    <property type="entry name" value="50S RIBOSOMAL PROTEIN L4"/>
    <property type="match status" value="1"/>
</dbReference>
<name>A0A2G0V6W4_9PROT</name>
<evidence type="ECO:0000256" key="4">
    <source>
        <dbReference type="ARBA" id="ARBA00035244"/>
    </source>
</evidence>
<evidence type="ECO:0000313" key="8">
    <source>
        <dbReference type="Proteomes" id="UP000222818"/>
    </source>
</evidence>
<dbReference type="EMBL" id="MKGN01000019">
    <property type="protein sequence ID" value="PHN16214.1"/>
    <property type="molecule type" value="Genomic_DNA"/>
</dbReference>
<dbReference type="RefSeq" id="WP_099336924.1">
    <property type="nucleotide sequence ID" value="NZ_MKGN01000019.1"/>
</dbReference>
<organism evidence="7 8">
    <name type="scientific">Candidatus Tremblayella phenacoccinincola</name>
    <dbReference type="NCBI Taxonomy" id="1010676"/>
    <lineage>
        <taxon>Bacteria</taxon>
        <taxon>Pseudomonadati</taxon>
        <taxon>Pseudomonadota</taxon>
        <taxon>Betaproteobacteria</taxon>
        <taxon>Candidatus Tremblayella</taxon>
    </lineage>
</organism>
<gene>
    <name evidence="7" type="primary">rplD</name>
    <name evidence="7" type="ORF">TPPER_00207</name>
</gene>
<protein>
    <recommendedName>
        <fullName evidence="4">Large ribosomal subunit protein uL4</fullName>
    </recommendedName>
    <alternativeName>
        <fullName evidence="5">50S ribosomal protein L4</fullName>
    </alternativeName>
</protein>
<reference evidence="7 8" key="1">
    <citation type="journal article" date="2017" name="ISME J.">
        <title>Tremblaya phenacola PPER: an evolutionary beta-gammaproteobacterium collage.</title>
        <authorList>
            <person name="Gil R."/>
            <person name="Vargas-Chavez C."/>
            <person name="Lopez-Madrigal S."/>
            <person name="Santos-Garcia D."/>
            <person name="Latorre A."/>
            <person name="Moya A."/>
        </authorList>
    </citation>
    <scope>NUCLEOTIDE SEQUENCE [LARGE SCALE GENOMIC DNA]</scope>
    <source>
        <strain evidence="7 8">PPER</strain>
    </source>
</reference>
<dbReference type="SUPFAM" id="SSF52166">
    <property type="entry name" value="Ribosomal protein L4"/>
    <property type="match status" value="1"/>
</dbReference>
<accession>A0A2G0V6W4</accession>
<feature type="region of interest" description="Disordered" evidence="6">
    <location>
        <begin position="52"/>
        <end position="79"/>
    </location>
</feature>
<evidence type="ECO:0000256" key="6">
    <source>
        <dbReference type="SAM" id="MobiDB-lite"/>
    </source>
</evidence>
<dbReference type="Gene3D" id="3.40.1370.10">
    <property type="match status" value="1"/>
</dbReference>
<dbReference type="AlphaFoldDB" id="A0A2G0V6W4"/>
<dbReference type="InterPro" id="IPR023574">
    <property type="entry name" value="Ribosomal_uL4_dom_sf"/>
</dbReference>